<organism evidence="1 2">
    <name type="scientific">Oceanobacillus caeni</name>
    <dbReference type="NCBI Taxonomy" id="405946"/>
    <lineage>
        <taxon>Bacteria</taxon>
        <taxon>Bacillati</taxon>
        <taxon>Bacillota</taxon>
        <taxon>Bacilli</taxon>
        <taxon>Bacillales</taxon>
        <taxon>Bacillaceae</taxon>
        <taxon>Oceanobacillus</taxon>
    </lineage>
</organism>
<sequence>MVGNGLGYEQVIRAIKRAAAGGHNVQIVDTPGCEKVCFLKHFLRFFHPTTGKSQDDDIGQIPLPYKEKRFTIKIYKFYRKEI</sequence>
<reference evidence="1 2" key="1">
    <citation type="submission" date="2015-07" db="EMBL/GenBank/DDBJ databases">
        <title>High-quality draft genome sequence of Oceanobacillus caeni HM6, a bacillus isolated from a human feces.</title>
        <authorList>
            <person name="Kumar J."/>
            <person name="Verma M.K."/>
            <person name="Pandey R."/>
            <person name="Bhambi M."/>
            <person name="Chauhan N."/>
        </authorList>
    </citation>
    <scope>NUCLEOTIDE SEQUENCE [LARGE SCALE GENOMIC DNA]</scope>
    <source>
        <strain evidence="1 2">HM6</strain>
    </source>
</reference>
<evidence type="ECO:0000313" key="2">
    <source>
        <dbReference type="Proteomes" id="UP000037854"/>
    </source>
</evidence>
<protein>
    <submittedName>
        <fullName evidence="1">Uncharacterized protein</fullName>
    </submittedName>
</protein>
<proteinExistence type="predicted"/>
<accession>A0ABR5MH58</accession>
<name>A0ABR5MH58_9BACI</name>
<gene>
    <name evidence="1" type="ORF">AFL42_13145</name>
</gene>
<dbReference type="EMBL" id="LGTK01000052">
    <property type="protein sequence ID" value="KPH72652.1"/>
    <property type="molecule type" value="Genomic_DNA"/>
</dbReference>
<evidence type="ECO:0000313" key="1">
    <source>
        <dbReference type="EMBL" id="KPH72652.1"/>
    </source>
</evidence>
<dbReference type="Proteomes" id="UP000037854">
    <property type="component" value="Unassembled WGS sequence"/>
</dbReference>
<comment type="caution">
    <text evidence="1">The sequence shown here is derived from an EMBL/GenBank/DDBJ whole genome shotgun (WGS) entry which is preliminary data.</text>
</comment>
<keyword evidence="2" id="KW-1185">Reference proteome</keyword>